<dbReference type="Proteomes" id="UP000245778">
    <property type="component" value="Unassembled WGS sequence"/>
</dbReference>
<dbReference type="GO" id="GO:0004594">
    <property type="term" value="F:pantothenate kinase activity"/>
    <property type="evidence" value="ECO:0007669"/>
    <property type="project" value="UniProtKB-UniRule"/>
</dbReference>
<evidence type="ECO:0000256" key="6">
    <source>
        <dbReference type="ARBA" id="ARBA00012102"/>
    </source>
</evidence>
<dbReference type="CDD" id="cd24015">
    <property type="entry name" value="ASKHA_NBD_PanK-III"/>
    <property type="match status" value="1"/>
</dbReference>
<dbReference type="Pfam" id="PF03309">
    <property type="entry name" value="Pan_kinase"/>
    <property type="match status" value="1"/>
</dbReference>
<feature type="binding site" evidence="16">
    <location>
        <begin position="6"/>
        <end position="13"/>
    </location>
    <ligand>
        <name>ATP</name>
        <dbReference type="ChEBI" id="CHEBI:30616"/>
    </ligand>
</feature>
<reference evidence="19" key="2">
    <citation type="submission" date="2015-04" db="EMBL/GenBank/DDBJ databases">
        <title>A butyrogenic pathway from the amino acid lysine in a human gut commensal.</title>
        <authorList>
            <person name="de Vos W.M."/>
            <person name="Bui N.T.P."/>
            <person name="Plugge C.M."/>
            <person name="Ritari J."/>
        </authorList>
    </citation>
    <scope>NUCLEOTIDE SEQUENCE [LARGE SCALE GENOMIC DNA]</scope>
    <source>
        <strain evidence="19">AF211</strain>
    </source>
</reference>
<dbReference type="EMBL" id="QEKK01000002">
    <property type="protein sequence ID" value="PVY59482.1"/>
    <property type="molecule type" value="Genomic_DNA"/>
</dbReference>
<dbReference type="GO" id="GO:0005524">
    <property type="term" value="F:ATP binding"/>
    <property type="evidence" value="ECO:0007669"/>
    <property type="project" value="UniProtKB-UniRule"/>
</dbReference>
<sequence length="261" mass="27485">MILTVDIGNTNVVVGGFAGEEPSFVDRLPSSREWDGTAWREALGKLLRERGLTADKIAGSALCSVVPELTERLRSALREVTRRPVRTVDAELDVGLVLAGYDRRTLGNDRVVDAVSALARYAPPLAVFDLGTATTLSVLDREGAFLGGMILPGLGLSVEALAARASQLPPIPLEAPATLLGTDAVSCMQSGAIYGAAAQIDGLTARVEELLGQPVTAVVTGGLSGLVCPYCRRAVFRDEHLLLRGLHLIYRGIRGSAAGQT</sequence>
<evidence type="ECO:0000256" key="8">
    <source>
        <dbReference type="ARBA" id="ARBA00022679"/>
    </source>
</evidence>
<organism evidence="17 19">
    <name type="scientific">Intestinimonas butyriciproducens</name>
    <dbReference type="NCBI Taxonomy" id="1297617"/>
    <lineage>
        <taxon>Bacteria</taxon>
        <taxon>Bacillati</taxon>
        <taxon>Bacillota</taxon>
        <taxon>Clostridia</taxon>
        <taxon>Eubacteriales</taxon>
        <taxon>Intestinimonas</taxon>
    </lineage>
</organism>
<dbReference type="PANTHER" id="PTHR34265:SF1">
    <property type="entry name" value="TYPE III PANTOTHENATE KINASE"/>
    <property type="match status" value="1"/>
</dbReference>
<keyword evidence="19" id="KW-1185">Reference proteome</keyword>
<comment type="subunit">
    <text evidence="5 16">Homodimer.</text>
</comment>
<evidence type="ECO:0000313" key="19">
    <source>
        <dbReference type="Proteomes" id="UP000064844"/>
    </source>
</evidence>
<feature type="binding site" evidence="16">
    <location>
        <begin position="107"/>
        <end position="110"/>
    </location>
    <ligand>
        <name>substrate</name>
    </ligand>
</feature>
<evidence type="ECO:0000313" key="18">
    <source>
        <dbReference type="EMBL" id="PVY59482.1"/>
    </source>
</evidence>
<dbReference type="PATRIC" id="fig|1297617.4.peg.1339"/>
<evidence type="ECO:0000256" key="7">
    <source>
        <dbReference type="ARBA" id="ARBA00022490"/>
    </source>
</evidence>
<keyword evidence="10 16" id="KW-0418">Kinase</keyword>
<feature type="active site" description="Proton acceptor" evidence="16">
    <location>
        <position position="109"/>
    </location>
</feature>
<comment type="function">
    <text evidence="16">Catalyzes the phosphorylation of pantothenate (Pan), the first step in CoA biosynthesis.</text>
</comment>
<dbReference type="SUPFAM" id="SSF53067">
    <property type="entry name" value="Actin-like ATPase domain"/>
    <property type="match status" value="2"/>
</dbReference>
<dbReference type="OrthoDB" id="9804707at2"/>
<evidence type="ECO:0000256" key="5">
    <source>
        <dbReference type="ARBA" id="ARBA00011738"/>
    </source>
</evidence>
<feature type="binding site" evidence="16">
    <location>
        <position position="132"/>
    </location>
    <ligand>
        <name>ATP</name>
        <dbReference type="ChEBI" id="CHEBI:30616"/>
    </ligand>
</feature>
<dbReference type="GO" id="GO:0046872">
    <property type="term" value="F:metal ion binding"/>
    <property type="evidence" value="ECO:0007669"/>
    <property type="project" value="UniProtKB-KW"/>
</dbReference>
<evidence type="ECO:0000256" key="13">
    <source>
        <dbReference type="ARBA" id="ARBA00022993"/>
    </source>
</evidence>
<comment type="subcellular location">
    <subcellularLocation>
        <location evidence="3 16">Cytoplasm</location>
    </subcellularLocation>
</comment>
<dbReference type="PANTHER" id="PTHR34265">
    <property type="entry name" value="TYPE III PANTOTHENATE KINASE"/>
    <property type="match status" value="1"/>
</dbReference>
<keyword evidence="16" id="KW-0479">Metal-binding</keyword>
<dbReference type="EC" id="2.7.1.33" evidence="6 16"/>
<evidence type="ECO:0000256" key="2">
    <source>
        <dbReference type="ARBA" id="ARBA00001958"/>
    </source>
</evidence>
<accession>A0A0S2W2V8</accession>
<keyword evidence="8 16" id="KW-0808">Transferase</keyword>
<feature type="binding site" evidence="16">
    <location>
        <position position="129"/>
    </location>
    <ligand>
        <name>K(+)</name>
        <dbReference type="ChEBI" id="CHEBI:29103"/>
    </ligand>
</feature>
<dbReference type="NCBIfam" id="TIGR00671">
    <property type="entry name" value="baf"/>
    <property type="match status" value="1"/>
</dbReference>
<evidence type="ECO:0000256" key="9">
    <source>
        <dbReference type="ARBA" id="ARBA00022741"/>
    </source>
</evidence>
<dbReference type="HAMAP" id="MF_01274">
    <property type="entry name" value="Pantothen_kinase_3"/>
    <property type="match status" value="1"/>
</dbReference>
<comment type="pathway">
    <text evidence="4 16">Cofactor biosynthesis; coenzyme A biosynthesis; CoA from (R)-pantothenate: step 1/5.</text>
</comment>
<evidence type="ECO:0000256" key="15">
    <source>
        <dbReference type="ARBA" id="ARBA00040883"/>
    </source>
</evidence>
<proteinExistence type="inferred from homology"/>
<dbReference type="EMBL" id="CP011307">
    <property type="protein sequence ID" value="ALP93700.1"/>
    <property type="molecule type" value="Genomic_DNA"/>
</dbReference>
<gene>
    <name evidence="16" type="primary">coaX</name>
    <name evidence="18" type="ORF">C7373_102469</name>
    <name evidence="17" type="ORF">IB211_01307</name>
</gene>
<keyword evidence="11 16" id="KW-0067">ATP-binding</keyword>
<comment type="cofactor">
    <cofactor evidence="2">
        <name>K(+)</name>
        <dbReference type="ChEBI" id="CHEBI:29103"/>
    </cofactor>
</comment>
<evidence type="ECO:0000313" key="20">
    <source>
        <dbReference type="Proteomes" id="UP000245778"/>
    </source>
</evidence>
<keyword evidence="7 16" id="KW-0963">Cytoplasm</keyword>
<name>A0A0S2W2V8_9FIRM</name>
<dbReference type="UniPathway" id="UPA00241">
    <property type="reaction ID" value="UER00352"/>
</dbReference>
<comment type="cofactor">
    <cofactor evidence="16">
        <name>NH4(+)</name>
        <dbReference type="ChEBI" id="CHEBI:28938"/>
    </cofactor>
    <cofactor evidence="16">
        <name>K(+)</name>
        <dbReference type="ChEBI" id="CHEBI:29103"/>
    </cofactor>
    <text evidence="16">A monovalent cation. Ammonium or potassium.</text>
</comment>
<keyword evidence="13 16" id="KW-0173">Coenzyme A biosynthesis</keyword>
<reference evidence="18 20" key="3">
    <citation type="submission" date="2018-04" db="EMBL/GenBank/DDBJ databases">
        <title>Genomic Encyclopedia of Type Strains, Phase IV (KMG-IV): sequencing the most valuable type-strain genomes for metagenomic binning, comparative biology and taxonomic classification.</title>
        <authorList>
            <person name="Goeker M."/>
        </authorList>
    </citation>
    <scope>NUCLEOTIDE SEQUENCE [LARGE SCALE GENOMIC DNA]</scope>
    <source>
        <strain evidence="18 20">DSM 26588</strain>
    </source>
</reference>
<dbReference type="Proteomes" id="UP000064844">
    <property type="component" value="Chromosome"/>
</dbReference>
<evidence type="ECO:0000256" key="12">
    <source>
        <dbReference type="ARBA" id="ARBA00022958"/>
    </source>
</evidence>
<evidence type="ECO:0000256" key="3">
    <source>
        <dbReference type="ARBA" id="ARBA00004496"/>
    </source>
</evidence>
<dbReference type="InterPro" id="IPR004619">
    <property type="entry name" value="Type_III_PanK"/>
</dbReference>
<keyword evidence="9 16" id="KW-0547">Nucleotide-binding</keyword>
<dbReference type="STRING" id="1297617.IB211_01307"/>
<dbReference type="InterPro" id="IPR043129">
    <property type="entry name" value="ATPase_NBD"/>
</dbReference>
<comment type="caution">
    <text evidence="16">Lacks conserved residue(s) required for the propagation of feature annotation.</text>
</comment>
<comment type="similarity">
    <text evidence="14 16">Belongs to the type III pantothenate kinase family.</text>
</comment>
<dbReference type="RefSeq" id="WP_058117507.1">
    <property type="nucleotide sequence ID" value="NZ_CAMREZ010000001.1"/>
</dbReference>
<evidence type="ECO:0000256" key="4">
    <source>
        <dbReference type="ARBA" id="ARBA00005225"/>
    </source>
</evidence>
<evidence type="ECO:0000256" key="11">
    <source>
        <dbReference type="ARBA" id="ARBA00022840"/>
    </source>
</evidence>
<dbReference type="eggNOG" id="COG1521">
    <property type="taxonomic scope" value="Bacteria"/>
</dbReference>
<dbReference type="AlphaFoldDB" id="A0A0S2W2V8"/>
<dbReference type="GO" id="GO:0005737">
    <property type="term" value="C:cytoplasm"/>
    <property type="evidence" value="ECO:0007669"/>
    <property type="project" value="UniProtKB-SubCell"/>
</dbReference>
<dbReference type="GO" id="GO:0015937">
    <property type="term" value="P:coenzyme A biosynthetic process"/>
    <property type="evidence" value="ECO:0007669"/>
    <property type="project" value="UniProtKB-UniRule"/>
</dbReference>
<dbReference type="Gene3D" id="3.30.420.40">
    <property type="match status" value="2"/>
</dbReference>
<reference evidence="17 19" key="1">
    <citation type="journal article" date="2015" name="Nat. Commun.">
        <title>Production of butyrate from lysine and the Amadori product fructoselysine by a human gut commensal.</title>
        <authorList>
            <person name="Bui T.P."/>
            <person name="Ritari J."/>
            <person name="Boeren S."/>
            <person name="de Waard P."/>
            <person name="Plugge C.M."/>
            <person name="de Vos W.M."/>
        </authorList>
    </citation>
    <scope>NUCLEOTIDE SEQUENCE [LARGE SCALE GENOMIC DNA]</scope>
    <source>
        <strain evidence="17 19">AF211</strain>
    </source>
</reference>
<evidence type="ECO:0000256" key="1">
    <source>
        <dbReference type="ARBA" id="ARBA00001206"/>
    </source>
</evidence>
<evidence type="ECO:0000313" key="17">
    <source>
        <dbReference type="EMBL" id="ALP93700.1"/>
    </source>
</evidence>
<dbReference type="GeneID" id="93229584"/>
<evidence type="ECO:0000256" key="16">
    <source>
        <dbReference type="HAMAP-Rule" id="MF_01274"/>
    </source>
</evidence>
<comment type="catalytic activity">
    <reaction evidence="1 16">
        <text>(R)-pantothenate + ATP = (R)-4'-phosphopantothenate + ADP + H(+)</text>
        <dbReference type="Rhea" id="RHEA:16373"/>
        <dbReference type="ChEBI" id="CHEBI:10986"/>
        <dbReference type="ChEBI" id="CHEBI:15378"/>
        <dbReference type="ChEBI" id="CHEBI:29032"/>
        <dbReference type="ChEBI" id="CHEBI:30616"/>
        <dbReference type="ChEBI" id="CHEBI:456216"/>
        <dbReference type="EC" id="2.7.1.33"/>
    </reaction>
</comment>
<evidence type="ECO:0000256" key="10">
    <source>
        <dbReference type="ARBA" id="ARBA00022777"/>
    </source>
</evidence>
<keyword evidence="12 16" id="KW-0630">Potassium</keyword>
<protein>
    <recommendedName>
        <fullName evidence="15 16">Type III pantothenate kinase</fullName>
        <ecNumber evidence="6 16">2.7.1.33</ecNumber>
    </recommendedName>
    <alternativeName>
        <fullName evidence="16">PanK-III</fullName>
    </alternativeName>
    <alternativeName>
        <fullName evidence="16">Pantothenic acid kinase</fullName>
    </alternativeName>
</protein>
<evidence type="ECO:0000256" key="14">
    <source>
        <dbReference type="ARBA" id="ARBA00038036"/>
    </source>
</evidence>
<dbReference type="KEGG" id="ibu:IB211_01307"/>